<organism evidence="1 2">
    <name type="scientific">Planotetraspora mira</name>
    <dbReference type="NCBI Taxonomy" id="58121"/>
    <lineage>
        <taxon>Bacteria</taxon>
        <taxon>Bacillati</taxon>
        <taxon>Actinomycetota</taxon>
        <taxon>Actinomycetes</taxon>
        <taxon>Streptosporangiales</taxon>
        <taxon>Streptosporangiaceae</taxon>
        <taxon>Planotetraspora</taxon>
    </lineage>
</organism>
<evidence type="ECO:0000313" key="1">
    <source>
        <dbReference type="EMBL" id="GII34408.1"/>
    </source>
</evidence>
<name>A0A8J3TXG9_9ACTN</name>
<protein>
    <submittedName>
        <fullName evidence="1">Uncharacterized protein</fullName>
    </submittedName>
</protein>
<gene>
    <name evidence="1" type="ORF">Pmi06nite_78500</name>
</gene>
<accession>A0A8J3TXG9</accession>
<sequence>MKRTGIGVGEFLAVSAFRSDHPDRVLDTVRQFFEKYGTHANRIEGDDAEGDDVLVFRSVNGWVVVAWPQYFSDVPAAEFISGALGVLASTVRIHDGDYWSHTLFRDGQVLDRFASMPDYFTDDPAEVSRLAREWAGDPSIVSEAVGRPVDDVAPYLVHIVLDDDGYATAGGGKAVADDSFDREVPWVFTDFWRRLGIDYPNDLTDFTERLRLAPGWDGRLPTGDAEL</sequence>
<keyword evidence="2" id="KW-1185">Reference proteome</keyword>
<dbReference type="Proteomes" id="UP000650628">
    <property type="component" value="Unassembled WGS sequence"/>
</dbReference>
<reference evidence="1 2" key="1">
    <citation type="submission" date="2021-01" db="EMBL/GenBank/DDBJ databases">
        <title>Whole genome shotgun sequence of Planotetraspora mira NBRC 15435.</title>
        <authorList>
            <person name="Komaki H."/>
            <person name="Tamura T."/>
        </authorList>
    </citation>
    <scope>NUCLEOTIDE SEQUENCE [LARGE SCALE GENOMIC DNA]</scope>
    <source>
        <strain evidence="1 2">NBRC 15435</strain>
    </source>
</reference>
<evidence type="ECO:0000313" key="2">
    <source>
        <dbReference type="Proteomes" id="UP000650628"/>
    </source>
</evidence>
<dbReference type="EMBL" id="BOOO01000050">
    <property type="protein sequence ID" value="GII34408.1"/>
    <property type="molecule type" value="Genomic_DNA"/>
</dbReference>
<dbReference type="AlphaFoldDB" id="A0A8J3TXG9"/>
<proteinExistence type="predicted"/>
<comment type="caution">
    <text evidence="1">The sequence shown here is derived from an EMBL/GenBank/DDBJ whole genome shotgun (WGS) entry which is preliminary data.</text>
</comment>